<sequence>MNNQYFSRRKVTYAKNNVVASSEGLASQAGLDIIKKGGNAIDAAVATAAALTVVEPCSNGIGSDSFAIIHYQGKTYGLNSSGYSSRNISIDKVKARGFNEMPKYGLVPVTVPGTPKAWATLIKRFGNLSLEEVLEPAIHLARHGFVLNETVGYYFDKAIEHYQKHNKTAEYNHFFRVFTDNGRRYKAGDIFKSEEMAETLEEIASSNADSFYKGDLAKNIVNFMKKYDGFIDEDDLSSFSCDFVEPLSVDYKGYDILELPPNGQGMTALMALNLLKDKEFIKDSPSSLHQQIEAIKIAFSDTQKYLTDPKFMKMDVKYLLSQEYKDLRKKDLTDKAKLMEPIDYKSSGTVYLATADQEGNMVSFIQSNYMGFGSGLVVEGTGISLQNRGHTFSLDKEHHNALQARKRTYHTIIPGFIKQNDKAIGPFGVMGGFMQPQGHLQVIMNMIDYHMNPQEALDAPRFRWDQGLKVALETYFDDSIVKGLKELGHDIFVDPIAGGFGRGQIILNKKDHYEVGTETRCNGHIAYN</sequence>
<keyword evidence="1" id="KW-0808">Transferase</keyword>
<dbReference type="PANTHER" id="PTHR43881:SF1">
    <property type="entry name" value="GAMMA-GLUTAMYLTRANSPEPTIDASE (AFU_ORTHOLOGUE AFUA_4G13580)"/>
    <property type="match status" value="1"/>
</dbReference>
<dbReference type="PANTHER" id="PTHR43881">
    <property type="entry name" value="GAMMA-GLUTAMYLTRANSPEPTIDASE (AFU_ORTHOLOGUE AFUA_4G13580)"/>
    <property type="match status" value="1"/>
</dbReference>
<dbReference type="KEGG" id="tbk:HF295_08490"/>
<gene>
    <name evidence="1" type="ORF">HF295_08490</name>
</gene>
<name>A0A7L6N3R6_9MOLU</name>
<dbReference type="Proteomes" id="UP000512167">
    <property type="component" value="Chromosome"/>
</dbReference>
<dbReference type="RefSeq" id="WP_312031744.1">
    <property type="nucleotide sequence ID" value="NZ_CP051151.1"/>
</dbReference>
<dbReference type="InterPro" id="IPR029055">
    <property type="entry name" value="Ntn_hydrolases_N"/>
</dbReference>
<proteinExistence type="predicted"/>
<evidence type="ECO:0000313" key="2">
    <source>
        <dbReference type="Proteomes" id="UP000512167"/>
    </source>
</evidence>
<dbReference type="InterPro" id="IPR043137">
    <property type="entry name" value="GGT_ssub_C"/>
</dbReference>
<keyword evidence="2" id="KW-1185">Reference proteome</keyword>
<dbReference type="SUPFAM" id="SSF56235">
    <property type="entry name" value="N-terminal nucleophile aminohydrolases (Ntn hydrolases)"/>
    <property type="match status" value="1"/>
</dbReference>
<organism evidence="1 2">
    <name type="scientific">Hujiaoplasma nucleasis</name>
    <dbReference type="NCBI Taxonomy" id="2725268"/>
    <lineage>
        <taxon>Bacteria</taxon>
        <taxon>Bacillati</taxon>
        <taxon>Mycoplasmatota</taxon>
        <taxon>Mollicutes</taxon>
        <taxon>Candidatus Izemoplasmatales</taxon>
        <taxon>Hujiaoplasmataceae</taxon>
        <taxon>Hujiaoplasma</taxon>
    </lineage>
</organism>
<protein>
    <submittedName>
        <fullName evidence="1">Gamma-glutamyltransferase family protein</fullName>
    </submittedName>
</protein>
<dbReference type="PRINTS" id="PR01210">
    <property type="entry name" value="GGTRANSPTASE"/>
</dbReference>
<accession>A0A7L6N3R6</accession>
<dbReference type="Gene3D" id="3.60.20.40">
    <property type="match status" value="1"/>
</dbReference>
<dbReference type="EMBL" id="CP051151">
    <property type="protein sequence ID" value="QLY40890.1"/>
    <property type="molecule type" value="Genomic_DNA"/>
</dbReference>
<reference evidence="1 2" key="1">
    <citation type="submission" date="2020-04" db="EMBL/GenBank/DDBJ databases">
        <authorList>
            <person name="Zheng R.K."/>
            <person name="Sun C.M."/>
        </authorList>
    </citation>
    <scope>NUCLEOTIDE SEQUENCE [LARGE SCALE GENOMIC DNA]</scope>
    <source>
        <strain evidence="2">zrk29</strain>
    </source>
</reference>
<dbReference type="GO" id="GO:0016740">
    <property type="term" value="F:transferase activity"/>
    <property type="evidence" value="ECO:0007669"/>
    <property type="project" value="UniProtKB-KW"/>
</dbReference>
<dbReference type="AlphaFoldDB" id="A0A7L6N3R6"/>
<evidence type="ECO:0000313" key="1">
    <source>
        <dbReference type="EMBL" id="QLY40890.1"/>
    </source>
</evidence>
<dbReference type="Pfam" id="PF01019">
    <property type="entry name" value="G_glu_transpept"/>
    <property type="match status" value="1"/>
</dbReference>
<dbReference type="InterPro" id="IPR052896">
    <property type="entry name" value="GGT-like_enzyme"/>
</dbReference>
<dbReference type="Gene3D" id="1.10.246.230">
    <property type="match status" value="1"/>
</dbReference>